<evidence type="ECO:0000256" key="1">
    <source>
        <dbReference type="SAM" id="Phobius"/>
    </source>
</evidence>
<feature type="transmembrane region" description="Helical" evidence="1">
    <location>
        <begin position="48"/>
        <end position="75"/>
    </location>
</feature>
<keyword evidence="1" id="KW-0472">Membrane</keyword>
<evidence type="ECO:0000313" key="2">
    <source>
        <dbReference type="EMBL" id="CEI63804.1"/>
    </source>
</evidence>
<dbReference type="EMBL" id="LN649229">
    <property type="protein sequence ID" value="CEI63804.1"/>
    <property type="molecule type" value="Genomic_DNA"/>
</dbReference>
<keyword evidence="1" id="KW-0812">Transmembrane</keyword>
<evidence type="ECO:0000313" key="3">
    <source>
        <dbReference type="Proteomes" id="UP000245910"/>
    </source>
</evidence>
<dbReference type="AlphaFoldDB" id="A0A2L2T017"/>
<feature type="transmembrane region" description="Helical" evidence="1">
    <location>
        <begin position="103"/>
        <end position="124"/>
    </location>
</feature>
<name>A0A2L2T017_9HYPO</name>
<dbReference type="Proteomes" id="UP000245910">
    <property type="component" value="Chromosome I"/>
</dbReference>
<organism evidence="2 3">
    <name type="scientific">Fusarium venenatum</name>
    <dbReference type="NCBI Taxonomy" id="56646"/>
    <lineage>
        <taxon>Eukaryota</taxon>
        <taxon>Fungi</taxon>
        <taxon>Dikarya</taxon>
        <taxon>Ascomycota</taxon>
        <taxon>Pezizomycotina</taxon>
        <taxon>Sordariomycetes</taxon>
        <taxon>Hypocreomycetidae</taxon>
        <taxon>Hypocreales</taxon>
        <taxon>Nectriaceae</taxon>
        <taxon>Fusarium</taxon>
    </lineage>
</organism>
<reference evidence="3" key="1">
    <citation type="submission" date="2014-10" db="EMBL/GenBank/DDBJ databases">
        <authorList>
            <person name="King R."/>
        </authorList>
    </citation>
    <scope>NUCLEOTIDE SEQUENCE [LARGE SCALE GENOMIC DNA]</scope>
    <source>
        <strain evidence="3">A3/5</strain>
    </source>
</reference>
<feature type="transmembrane region" description="Helical" evidence="1">
    <location>
        <begin position="547"/>
        <end position="574"/>
    </location>
</feature>
<proteinExistence type="predicted"/>
<protein>
    <submittedName>
        <fullName evidence="2">Uncharacterized protein</fullName>
    </submittedName>
</protein>
<feature type="transmembrane region" description="Helical" evidence="1">
    <location>
        <begin position="212"/>
        <end position="240"/>
    </location>
</feature>
<keyword evidence="1" id="KW-1133">Transmembrane helix</keyword>
<keyword evidence="3" id="KW-1185">Reference proteome</keyword>
<sequence>MQPTQTGYLLLRRVPILTVLRFALGQLKKIKSKWQTYRQRVPPRRPPLLLTTWGMALQLFCQIAIIIAICSLWHYSNINNGIATIGDSPDPSFDSRGFHAPPILGSSIVWATIPAWIMSAYSSLWSAMLDALKKVQPLLELEKANQVPLPGTEARRKLWKWLSQKLSPSTASQGQPLSNPRPRGSTIQKTLLLDYGEWPVLNGLRAMRVGHVLMGICLLLRAALWTAGGLTAAIFASVLVPSEVDTTLYSNQQFDEYLGWSTGRGTTTNASLTPAFDIVSATVLRNGENYLWTTETHSFLPFFPTSINGPGNYTFDTEAYSAAVDCNVATEDDLVRIGGLRLTLQGDDEMNSAQLQFGFRHENCSINKWFTITNTTKQYARTWSTDCNLDNGHVRFGIFSGTYNASEKYHTSNLTVITCKPLIYMSNVTLSISITNNTVTPKILKFSERTKEQFWPFFATAWFRNIPLYSVFDPTVLNDMDTFSRLVIGYASGEPTLDVLPDRQKIFKSFGIVFQALFSNFVTLQAYSGAPRREIYGTLSRLRLRLFVVKSAAAAIIAIVGTAFGTTAILALYLYLNRHILVQYLDLMLGTAILLRNDRSNGLESYVQTVISQVQSTNRGVVGTDLVKFAKHQPDLNSYLVWTEGEPRRLEVKRA</sequence>
<accession>A0A2L2T017</accession>